<feature type="domain" description="N-acetyltransferase" evidence="4">
    <location>
        <begin position="16"/>
        <end position="177"/>
    </location>
</feature>
<proteinExistence type="inferred from homology"/>
<evidence type="ECO:0000256" key="3">
    <source>
        <dbReference type="ARBA" id="ARBA00038502"/>
    </source>
</evidence>
<gene>
    <name evidence="5" type="ORF">EV684_108179</name>
</gene>
<dbReference type="InterPro" id="IPR000182">
    <property type="entry name" value="GNAT_dom"/>
</dbReference>
<evidence type="ECO:0000256" key="2">
    <source>
        <dbReference type="ARBA" id="ARBA00023315"/>
    </source>
</evidence>
<comment type="similarity">
    <text evidence="3">Belongs to the acetyltransferase family. RimJ subfamily.</text>
</comment>
<dbReference type="GeneID" id="99683926"/>
<evidence type="ECO:0000256" key="1">
    <source>
        <dbReference type="ARBA" id="ARBA00022679"/>
    </source>
</evidence>
<dbReference type="PROSITE" id="PS51186">
    <property type="entry name" value="GNAT"/>
    <property type="match status" value="1"/>
</dbReference>
<protein>
    <submittedName>
        <fullName evidence="5">RimJ/RimL family protein N-acetyltransferase</fullName>
    </submittedName>
</protein>
<dbReference type="AlphaFoldDB" id="A0A4V2SGN1"/>
<dbReference type="InterPro" id="IPR051531">
    <property type="entry name" value="N-acetyltransferase"/>
</dbReference>
<dbReference type="GO" id="GO:0016747">
    <property type="term" value="F:acyltransferase activity, transferring groups other than amino-acyl groups"/>
    <property type="evidence" value="ECO:0007669"/>
    <property type="project" value="InterPro"/>
</dbReference>
<keyword evidence="2" id="KW-0012">Acyltransferase</keyword>
<comment type="caution">
    <text evidence="5">The sequence shown here is derived from an EMBL/GenBank/DDBJ whole genome shotgun (WGS) entry which is preliminary data.</text>
</comment>
<dbReference type="RefSeq" id="WP_132647895.1">
    <property type="nucleotide sequence ID" value="NZ_CP181386.1"/>
</dbReference>
<dbReference type="EMBL" id="SLXD01000008">
    <property type="protein sequence ID" value="TCP01838.1"/>
    <property type="molecule type" value="Genomic_DNA"/>
</dbReference>
<dbReference type="Gene3D" id="3.40.630.30">
    <property type="match status" value="1"/>
</dbReference>
<dbReference type="OrthoDB" id="9801656at2"/>
<name>A0A4V2SGN1_RUBGE</name>
<keyword evidence="1 5" id="KW-0808">Transferase</keyword>
<dbReference type="PANTHER" id="PTHR43792">
    <property type="entry name" value="GNAT FAMILY, PUTATIVE (AFU_ORTHOLOGUE AFUA_3G00765)-RELATED-RELATED"/>
    <property type="match status" value="1"/>
</dbReference>
<sequence length="187" mass="20197">MTGTMPSQPVIEARQLRLRPFVAGDAPEVQRLAGDRRVAETTLAIPHPYPDGAAEAWIATHPVGWLAGREISYAIERRCDAALVGAIALLNVSAAHAHAEVGYWIGHDYWGQGLATEATRALLDFAENELGLTRIAGRCLARNPASARVMQKAGLRPEGCMVRHLEIGGVYEDVLLFGRVSPSRLAP</sequence>
<dbReference type="Pfam" id="PF13302">
    <property type="entry name" value="Acetyltransf_3"/>
    <property type="match status" value="1"/>
</dbReference>
<evidence type="ECO:0000259" key="4">
    <source>
        <dbReference type="PROSITE" id="PS51186"/>
    </source>
</evidence>
<dbReference type="Proteomes" id="UP000295106">
    <property type="component" value="Unassembled WGS sequence"/>
</dbReference>
<evidence type="ECO:0000313" key="5">
    <source>
        <dbReference type="EMBL" id="TCP01838.1"/>
    </source>
</evidence>
<reference evidence="5 6" key="1">
    <citation type="submission" date="2019-03" db="EMBL/GenBank/DDBJ databases">
        <title>Genomic Encyclopedia of Type Strains, Phase IV (KMG-IV): sequencing the most valuable type-strain genomes for metagenomic binning, comparative biology and taxonomic classification.</title>
        <authorList>
            <person name="Goeker M."/>
        </authorList>
    </citation>
    <scope>NUCLEOTIDE SEQUENCE [LARGE SCALE GENOMIC DNA]</scope>
    <source>
        <strain evidence="5 6">DSM 1709</strain>
    </source>
</reference>
<dbReference type="InterPro" id="IPR016181">
    <property type="entry name" value="Acyl_CoA_acyltransferase"/>
</dbReference>
<organism evidence="5 6">
    <name type="scientific">Rubrivivax gelatinosus</name>
    <name type="common">Rhodocyclus gelatinosus</name>
    <name type="synonym">Rhodopseudomonas gelatinosa</name>
    <dbReference type="NCBI Taxonomy" id="28068"/>
    <lineage>
        <taxon>Bacteria</taxon>
        <taxon>Pseudomonadati</taxon>
        <taxon>Pseudomonadota</taxon>
        <taxon>Betaproteobacteria</taxon>
        <taxon>Burkholderiales</taxon>
        <taxon>Sphaerotilaceae</taxon>
        <taxon>Rubrivivax</taxon>
    </lineage>
</organism>
<accession>A0A4V2SGN1</accession>
<evidence type="ECO:0000313" key="6">
    <source>
        <dbReference type="Proteomes" id="UP000295106"/>
    </source>
</evidence>
<dbReference type="PANTHER" id="PTHR43792:SF8">
    <property type="entry name" value="[RIBOSOMAL PROTEIN US5]-ALANINE N-ACETYLTRANSFERASE"/>
    <property type="match status" value="1"/>
</dbReference>
<dbReference type="SUPFAM" id="SSF55729">
    <property type="entry name" value="Acyl-CoA N-acyltransferases (Nat)"/>
    <property type="match status" value="1"/>
</dbReference>